<gene>
    <name evidence="4" type="ORF">J0S82_009731</name>
</gene>
<evidence type="ECO:0000256" key="1">
    <source>
        <dbReference type="ARBA" id="ARBA00022614"/>
    </source>
</evidence>
<dbReference type="InterPro" id="IPR003591">
    <property type="entry name" value="Leu-rich_rpt_typical-subtyp"/>
</dbReference>
<proteinExistence type="predicted"/>
<name>A0A8J6A9C6_GALPY</name>
<dbReference type="InterPro" id="IPR032675">
    <property type="entry name" value="LRR_dom_sf"/>
</dbReference>
<comment type="caution">
    <text evidence="4">The sequence shown here is derived from an EMBL/GenBank/DDBJ whole genome shotgun (WGS) entry which is preliminary data.</text>
</comment>
<dbReference type="SUPFAM" id="SSF52058">
    <property type="entry name" value="L domain-like"/>
    <property type="match status" value="1"/>
</dbReference>
<feature type="region of interest" description="Disordered" evidence="3">
    <location>
        <begin position="1"/>
        <end position="25"/>
    </location>
</feature>
<keyword evidence="5" id="KW-1185">Reference proteome</keyword>
<sequence length="105" mass="11217">MEGRSACALSPGAADPEDLGQPGSPAATPCKGVIFSSSPVLDLSQRGLHHLGEIFKVPNLTQLHLQRNALAALPKDFFQLLPSLAWLDLRFNRLRALPAGVGAHR</sequence>
<evidence type="ECO:0000313" key="5">
    <source>
        <dbReference type="Proteomes" id="UP000700334"/>
    </source>
</evidence>
<dbReference type="SMART" id="SM00369">
    <property type="entry name" value="LRR_TYP"/>
    <property type="match status" value="2"/>
</dbReference>
<evidence type="ECO:0000313" key="4">
    <source>
        <dbReference type="EMBL" id="KAG8517496.1"/>
    </source>
</evidence>
<dbReference type="AlphaFoldDB" id="A0A8J6A9C6"/>
<accession>A0A8J6A9C6</accession>
<dbReference type="Gene3D" id="3.80.10.10">
    <property type="entry name" value="Ribonuclease Inhibitor"/>
    <property type="match status" value="1"/>
</dbReference>
<reference evidence="4" key="1">
    <citation type="journal article" date="2021" name="Evol. Appl.">
        <title>The genome of the Pyrenean desman and the effects of bottlenecks and inbreeding on the genomic landscape of an endangered species.</title>
        <authorList>
            <person name="Escoda L."/>
            <person name="Castresana J."/>
        </authorList>
    </citation>
    <scope>NUCLEOTIDE SEQUENCE</scope>
    <source>
        <strain evidence="4">IBE-C5619</strain>
    </source>
</reference>
<protein>
    <submittedName>
        <fullName evidence="4">Leucine-rich repeat-containing protein 27</fullName>
    </submittedName>
</protein>
<dbReference type="Pfam" id="PF13855">
    <property type="entry name" value="LRR_8"/>
    <property type="match status" value="1"/>
</dbReference>
<dbReference type="Proteomes" id="UP000700334">
    <property type="component" value="Unassembled WGS sequence"/>
</dbReference>
<keyword evidence="2" id="KW-0677">Repeat</keyword>
<dbReference type="InterPro" id="IPR001611">
    <property type="entry name" value="Leu-rich_rpt"/>
</dbReference>
<evidence type="ECO:0000256" key="3">
    <source>
        <dbReference type="SAM" id="MobiDB-lite"/>
    </source>
</evidence>
<dbReference type="EMBL" id="JAGFMF010011658">
    <property type="protein sequence ID" value="KAG8517496.1"/>
    <property type="molecule type" value="Genomic_DNA"/>
</dbReference>
<organism evidence="4 5">
    <name type="scientific">Galemys pyrenaicus</name>
    <name type="common">Iberian desman</name>
    <name type="synonym">Pyrenean desman</name>
    <dbReference type="NCBI Taxonomy" id="202257"/>
    <lineage>
        <taxon>Eukaryota</taxon>
        <taxon>Metazoa</taxon>
        <taxon>Chordata</taxon>
        <taxon>Craniata</taxon>
        <taxon>Vertebrata</taxon>
        <taxon>Euteleostomi</taxon>
        <taxon>Mammalia</taxon>
        <taxon>Eutheria</taxon>
        <taxon>Laurasiatheria</taxon>
        <taxon>Eulipotyphla</taxon>
        <taxon>Talpidae</taxon>
        <taxon>Galemys</taxon>
    </lineage>
</organism>
<evidence type="ECO:0000256" key="2">
    <source>
        <dbReference type="ARBA" id="ARBA00022737"/>
    </source>
</evidence>
<keyword evidence="1" id="KW-0433">Leucine-rich repeat</keyword>
<dbReference type="OrthoDB" id="2021138at2759"/>